<name>A0A1C2DNZ7_9HYPH</name>
<proteinExistence type="predicted"/>
<reference evidence="2 3" key="1">
    <citation type="submission" date="2016-08" db="EMBL/GenBank/DDBJ databases">
        <title>Whole genome sequence of Mesorhizobium sp. strain UASWS1009 isolated from industrial sewage.</title>
        <authorList>
            <person name="Crovadore J."/>
            <person name="Calmin G."/>
            <person name="Chablais R."/>
            <person name="Cochard B."/>
            <person name="Lefort F."/>
        </authorList>
    </citation>
    <scope>NUCLEOTIDE SEQUENCE [LARGE SCALE GENOMIC DNA]</scope>
    <source>
        <strain evidence="2 3">UASWS1009</strain>
    </source>
</reference>
<keyword evidence="3" id="KW-1185">Reference proteome</keyword>
<evidence type="ECO:0000313" key="2">
    <source>
        <dbReference type="EMBL" id="OCX16393.1"/>
    </source>
</evidence>
<organism evidence="2 3">
    <name type="scientific">Mesorhizobium hungaricum</name>
    <dbReference type="NCBI Taxonomy" id="1566387"/>
    <lineage>
        <taxon>Bacteria</taxon>
        <taxon>Pseudomonadati</taxon>
        <taxon>Pseudomonadota</taxon>
        <taxon>Alphaproteobacteria</taxon>
        <taxon>Hyphomicrobiales</taxon>
        <taxon>Phyllobacteriaceae</taxon>
        <taxon>Mesorhizobium</taxon>
    </lineage>
</organism>
<gene>
    <name evidence="2" type="ORF">QV13_16345</name>
</gene>
<feature type="region of interest" description="Disordered" evidence="1">
    <location>
        <begin position="46"/>
        <end position="67"/>
    </location>
</feature>
<protein>
    <submittedName>
        <fullName evidence="2">Uncharacterized protein</fullName>
    </submittedName>
</protein>
<evidence type="ECO:0000256" key="1">
    <source>
        <dbReference type="SAM" id="MobiDB-lite"/>
    </source>
</evidence>
<dbReference type="AlphaFoldDB" id="A0A1C2DNZ7"/>
<comment type="caution">
    <text evidence="2">The sequence shown here is derived from an EMBL/GenBank/DDBJ whole genome shotgun (WGS) entry which is preliminary data.</text>
</comment>
<accession>A0A1C2DNZ7</accession>
<dbReference type="STRING" id="1566387.QV13_16345"/>
<sequence length="67" mass="6821">MMAPAIILSACTALPEVGAGASPADAGVAVPPARYTPVLAGTTDYRPVAPKSWTDSNRQVAPKEKGK</sequence>
<dbReference type="Proteomes" id="UP000094412">
    <property type="component" value="Unassembled WGS sequence"/>
</dbReference>
<dbReference type="EMBL" id="MDEO01000033">
    <property type="protein sequence ID" value="OCX16393.1"/>
    <property type="molecule type" value="Genomic_DNA"/>
</dbReference>
<evidence type="ECO:0000313" key="3">
    <source>
        <dbReference type="Proteomes" id="UP000094412"/>
    </source>
</evidence>